<dbReference type="OMA" id="RKIYQNM"/>
<keyword evidence="1" id="KW-0175">Coiled coil</keyword>
<accession>A0A1J1H0A4</accession>
<reference evidence="2" key="1">
    <citation type="submission" date="2015-04" db="EMBL/GenBank/DDBJ databases">
        <authorList>
            <consortium name="Pathogen Informatics"/>
        </authorList>
    </citation>
    <scope>NUCLEOTIDE SEQUENCE [LARGE SCALE GENOMIC DNA]</scope>
    <source>
        <strain evidence="2">8A</strain>
    </source>
</reference>
<proteinExistence type="predicted"/>
<gene>
    <name evidence="2" type="ORF">PGAL8A_00061400</name>
</gene>
<protein>
    <recommendedName>
        <fullName evidence="4">Asparagine-rich protein</fullName>
    </recommendedName>
</protein>
<comment type="caution">
    <text evidence="2">The sequence shown here is derived from an EMBL/GenBank/DDBJ whole genome shotgun (WGS) entry which is preliminary data.</text>
</comment>
<organism evidence="2 3">
    <name type="scientific">Plasmodium gallinaceum</name>
    <dbReference type="NCBI Taxonomy" id="5849"/>
    <lineage>
        <taxon>Eukaryota</taxon>
        <taxon>Sar</taxon>
        <taxon>Alveolata</taxon>
        <taxon>Apicomplexa</taxon>
        <taxon>Aconoidasida</taxon>
        <taxon>Haemosporida</taxon>
        <taxon>Plasmodiidae</taxon>
        <taxon>Plasmodium</taxon>
        <taxon>Plasmodium (Haemamoeba)</taxon>
    </lineage>
</organism>
<dbReference type="OrthoDB" id="378554at2759"/>
<dbReference type="AlphaFoldDB" id="A0A1J1H0A4"/>
<evidence type="ECO:0000313" key="2">
    <source>
        <dbReference type="EMBL" id="CRG98177.1"/>
    </source>
</evidence>
<evidence type="ECO:0008006" key="4">
    <source>
        <dbReference type="Google" id="ProtNLM"/>
    </source>
</evidence>
<evidence type="ECO:0000256" key="1">
    <source>
        <dbReference type="SAM" id="Coils"/>
    </source>
</evidence>
<evidence type="ECO:0000313" key="3">
    <source>
        <dbReference type="Proteomes" id="UP000220797"/>
    </source>
</evidence>
<feature type="coiled-coil region" evidence="1">
    <location>
        <begin position="1078"/>
        <end position="1108"/>
    </location>
</feature>
<sequence length="1126" mass="130411">MENNIFAQNIYFKGFNDRKINYLKVSENKNLENCDFNINIPSITPTKNMKDENDLSKLNVGNINSSINLNYQSLKNINNENDYVNKITNPLNFNPVHNNVYPNNNLLYINNNLNNNISSNLNSSYNFSQNGQTNEINESNLNKNIYNDMKNLDKVDLNNLNVNSFSNSRNINMKNNDFLNTTVNNENLLITNSQQKLNYINKKENNQINNNQINNNNENSLKQYNVNLNSNNLSSLNKNINVYENKKVENNINETIYNNIYQNNQSNHNINNTRLINIKSNLSNFMNSGILMNKNMTTQNKNISLNNYGDNIMNSLVNKSNDNKNLKLFDSNVKKINVETNNLVNNNLNKNISINNFTNALNNHLNNKNFNQTNNLTTMSNLTTYNIPSINNSNSISTTINNTLNSNLNNKMNLTNINTQNNSNINAFNKNMLLNSSNINNIINEKIINQFTTSGNNNNLSNLSKEINLTNFSKPNNNLINLNNNKNIGDSSYKVREVLNYDYINDKDNMKNVSNINEGNKNIMVNETSSNMNNINFLNRNLNLLNQNINNNNNNSMINIGNNFNNNNNNISNLNNLNNLNYMNNITNLNNYNGTNVLKNDKELKGNETNIDLNKDITINKNNIADGIISNNINHSNISTDNYANILKQLCTPIKSRTTNKVESLNENINSEELNSDNKFLGNNRENSNSNINENIITNENIQIDTYNNTTFNNTLDEMSLLQNNSANNVEVVYNEFNNNDTNIKCNTNKEGNNNIYELKKLNLFAENKKRDKQVTNESKSNKLKKSKTKVFFYINPKYIIEPLKRKIYQNMSIYIENLISDIKSIENKNRAEILTNLHNTSWFCMVFDFDGISKLLNVFNKYLIYSDSLIIPDVLILNKLESDNNMIKDNENNDSYIKSMNSFFSKSDKLELLNKKIYDYENNIIENVEKLNYLKELCNSLKEQVGIKKKKFLLLLEKAKLKNFTYKNKHLQTILDIDKKTKIDENINLNNEYYKIFKKINEGLNVLKKYSNIIISNQTLHNEIINNDENLKISESTISTDDLSCDHNFNEEDDISNMHLSPNNKHKRKNFNSQEPFLKADNSLEELNKNNDEINKKRKTIKQIKNLQWQKEDNEEWVDEFLDDF</sequence>
<dbReference type="RefSeq" id="XP_028530974.1">
    <property type="nucleotide sequence ID" value="XM_028674641.1"/>
</dbReference>
<name>A0A1J1H0A4_PLAGA</name>
<dbReference type="VEuPathDB" id="PlasmoDB:PGAL8A_00061400"/>
<keyword evidence="3" id="KW-1185">Reference proteome</keyword>
<dbReference type="EMBL" id="CVMV01000143">
    <property type="protein sequence ID" value="CRG98177.1"/>
    <property type="molecule type" value="Genomic_DNA"/>
</dbReference>
<dbReference type="Proteomes" id="UP000220797">
    <property type="component" value="Unassembled WGS sequence"/>
</dbReference>
<dbReference type="GeneID" id="39729139"/>